<name>A0A176W4S0_MARPO</name>
<dbReference type="InterPro" id="IPR029063">
    <property type="entry name" value="SAM-dependent_MTases_sf"/>
</dbReference>
<dbReference type="SUPFAM" id="SSF53335">
    <property type="entry name" value="S-adenosyl-L-methionine-dependent methyltransferases"/>
    <property type="match status" value="1"/>
</dbReference>
<dbReference type="Gene3D" id="3.40.50.150">
    <property type="entry name" value="Vaccinia Virus protein VP39"/>
    <property type="match status" value="1"/>
</dbReference>
<accession>A0A176W4S0</accession>
<dbReference type="GO" id="GO:0031151">
    <property type="term" value="F:histone H3K79 methyltransferase activity"/>
    <property type="evidence" value="ECO:0007669"/>
    <property type="project" value="InterPro"/>
</dbReference>
<dbReference type="InterPro" id="IPR030445">
    <property type="entry name" value="H3-K79_meTrfase"/>
</dbReference>
<dbReference type="EMBL" id="LVLJ01001867">
    <property type="protein sequence ID" value="OAE27532.1"/>
    <property type="molecule type" value="Genomic_DNA"/>
</dbReference>
<reference evidence="2" key="1">
    <citation type="submission" date="2016-03" db="EMBL/GenBank/DDBJ databases">
        <title>Mechanisms controlling the formation of the plant cell surface in tip-growing cells are functionally conserved among land plants.</title>
        <authorList>
            <person name="Honkanen S."/>
            <person name="Jones V.A."/>
            <person name="Morieri G."/>
            <person name="Champion C."/>
            <person name="Hetherington A.J."/>
            <person name="Kelly S."/>
            <person name="Saint-Marcoux D."/>
            <person name="Proust H."/>
            <person name="Prescott H."/>
            <person name="Dolan L."/>
        </authorList>
    </citation>
    <scope>NUCLEOTIDE SEQUENCE [LARGE SCALE GENOMIC DNA]</scope>
    <source>
        <tissue evidence="2">Whole gametophyte</tissue>
    </source>
</reference>
<dbReference type="GO" id="GO:0051726">
    <property type="term" value="P:regulation of cell cycle"/>
    <property type="evidence" value="ECO:0007669"/>
    <property type="project" value="InterPro"/>
</dbReference>
<evidence type="ECO:0008006" key="4">
    <source>
        <dbReference type="Google" id="ProtNLM"/>
    </source>
</evidence>
<keyword evidence="3" id="KW-1185">Reference proteome</keyword>
<gene>
    <name evidence="2" type="ORF">AXG93_3857s1300</name>
</gene>
<sequence length="489" mass="54365">MEELIVKIAEDEENGRDSHALLSRFKFDVMGKARGEVDEEAGASSSQNPFAASDSSEDMAASDSDDVMENRRKLLAEIRSCFRILSIHSRLLGTESPRTRRITNLTNSRQSLHSLAMEKSNDAATSCGTSKEIMMRPDDVQSCLLYDQWITGSSPATIADADVDVGHGAPDTRECSDCTTVNLAASLAANEPCSENIHQLAALNPTLQLKPKADLSKSDVVKVVEWLYRDHPGAVWRAASREAMADDENRSSLIYGEVSFVAFAKLMENYCPKRRTSVVVDSNQLNTAAASSSSCDDTGGFNFYDLGCGGGRCAFMASLLNTNCAKACGIEIVPGMHQMNQILLRLYNKEAKDLLPLSRRTALSDPDCNLASIENLHLEMSLRWGMLYFALSVRPNLHPLKQKQQLVFLLGDFLQMDWSDADVIFTNATCFEDPLFDKFEDMAAKILKPGSIIISVARFFSKRELWDLIDEQERRMSWAPAMVYVYRKK</sequence>
<dbReference type="PANTHER" id="PTHR21451">
    <property type="entry name" value="HISTONE H3 METHYLTRANSFERASE"/>
    <property type="match status" value="1"/>
</dbReference>
<evidence type="ECO:0000256" key="1">
    <source>
        <dbReference type="SAM" id="MobiDB-lite"/>
    </source>
</evidence>
<evidence type="ECO:0000313" key="3">
    <source>
        <dbReference type="Proteomes" id="UP000077202"/>
    </source>
</evidence>
<proteinExistence type="predicted"/>
<evidence type="ECO:0000313" key="2">
    <source>
        <dbReference type="EMBL" id="OAE27532.1"/>
    </source>
</evidence>
<comment type="caution">
    <text evidence="2">The sequence shown here is derived from an EMBL/GenBank/DDBJ whole genome shotgun (WGS) entry which is preliminary data.</text>
</comment>
<protein>
    <recommendedName>
        <fullName evidence="4">Histone H3-K79 methyltransferase</fullName>
    </recommendedName>
</protein>
<organism evidence="2 3">
    <name type="scientific">Marchantia polymorpha subsp. ruderalis</name>
    <dbReference type="NCBI Taxonomy" id="1480154"/>
    <lineage>
        <taxon>Eukaryota</taxon>
        <taxon>Viridiplantae</taxon>
        <taxon>Streptophyta</taxon>
        <taxon>Embryophyta</taxon>
        <taxon>Marchantiophyta</taxon>
        <taxon>Marchantiopsida</taxon>
        <taxon>Marchantiidae</taxon>
        <taxon>Marchantiales</taxon>
        <taxon>Marchantiaceae</taxon>
        <taxon>Marchantia</taxon>
    </lineage>
</organism>
<dbReference type="AlphaFoldDB" id="A0A176W4S0"/>
<dbReference type="Proteomes" id="UP000077202">
    <property type="component" value="Unassembled WGS sequence"/>
</dbReference>
<feature type="compositionally biased region" description="Low complexity" evidence="1">
    <location>
        <begin position="51"/>
        <end position="62"/>
    </location>
</feature>
<feature type="region of interest" description="Disordered" evidence="1">
    <location>
        <begin position="36"/>
        <end position="65"/>
    </location>
</feature>
<dbReference type="PANTHER" id="PTHR21451:SF19">
    <property type="entry name" value="ACTIVATED IN BLOCKED UNFOLDED PROTEIN RESPONSE"/>
    <property type="match status" value="1"/>
</dbReference>